<accession>A0AA87RGP7</accession>
<name>A0AA87RGP7_9MICO</name>
<dbReference type="EMBL" id="BJUU01000007">
    <property type="protein sequence ID" value="GEK80126.1"/>
    <property type="molecule type" value="Genomic_DNA"/>
</dbReference>
<dbReference type="AlphaFoldDB" id="A0AA87RGP7"/>
<sequence length="261" mass="29386">MNERESTERHEQQEPNFYRFQDLITHGIAAASAEGREIDRGTARLIAHTLGRAAGRDSALAAFGRTGAGTYDDLRPEYLVLYQEPTTPPTVRHWIDWLGTYLVDRDNADPDPVLPAEHPPIEQDDGLIQSQVFVGGRSFTAYVPAEYTGGQMAELEGRLAEHGLDHWTALQAYLSLPDIDAMAEDMYSNFKEAFFGTYETREEALRALSPLEEWESDLVGWALDHGIDSHAVTIDHRPIYEQLELAYDLVERNGQIHAFAK</sequence>
<evidence type="ECO:0000313" key="2">
    <source>
        <dbReference type="Proteomes" id="UP000321749"/>
    </source>
</evidence>
<proteinExistence type="predicted"/>
<evidence type="ECO:0000313" key="1">
    <source>
        <dbReference type="EMBL" id="GEK80126.1"/>
    </source>
</evidence>
<reference evidence="1 2" key="1">
    <citation type="submission" date="2019-07" db="EMBL/GenBank/DDBJ databases">
        <title>Whole genome shotgun sequence of Agrococcus baldri NBRC 103055.</title>
        <authorList>
            <person name="Hosoyama A."/>
            <person name="Uohara A."/>
            <person name="Ohji S."/>
            <person name="Ichikawa N."/>
        </authorList>
    </citation>
    <scope>NUCLEOTIDE SEQUENCE [LARGE SCALE GENOMIC DNA]</scope>
    <source>
        <strain evidence="1 2">NBRC 103055</strain>
    </source>
</reference>
<dbReference type="RefSeq" id="WP_146794123.1">
    <property type="nucleotide sequence ID" value="NZ_BJUU01000007.1"/>
</dbReference>
<organism evidence="1 2">
    <name type="scientific">Agrococcus baldri</name>
    <dbReference type="NCBI Taxonomy" id="153730"/>
    <lineage>
        <taxon>Bacteria</taxon>
        <taxon>Bacillati</taxon>
        <taxon>Actinomycetota</taxon>
        <taxon>Actinomycetes</taxon>
        <taxon>Micrococcales</taxon>
        <taxon>Microbacteriaceae</taxon>
        <taxon>Agrococcus</taxon>
    </lineage>
</organism>
<dbReference type="Proteomes" id="UP000321749">
    <property type="component" value="Unassembled WGS sequence"/>
</dbReference>
<comment type="caution">
    <text evidence="1">The sequence shown here is derived from an EMBL/GenBank/DDBJ whole genome shotgun (WGS) entry which is preliminary data.</text>
</comment>
<keyword evidence="2" id="KW-1185">Reference proteome</keyword>
<protein>
    <submittedName>
        <fullName evidence="1">Uncharacterized protein</fullName>
    </submittedName>
</protein>
<gene>
    <name evidence="1" type="ORF">ABA31_14770</name>
</gene>